<evidence type="ECO:0000259" key="1">
    <source>
        <dbReference type="Pfam" id="PF00078"/>
    </source>
</evidence>
<dbReference type="KEGG" id="jre:118348944"/>
<dbReference type="RefSeq" id="XP_035547430.1">
    <property type="nucleotide sequence ID" value="XM_035691537.1"/>
</dbReference>
<dbReference type="InParanoid" id="A0A6P9EGM6"/>
<proteinExistence type="predicted"/>
<sequence length="529" mass="59645">MTTEWCRGPPYGLVCSHRNGWGGEWGEVWVSGSGDFIHEDVERCGGRPWLRVAMEDFNDFIDSCGLTEMKSVGSKFSWCNGQQGMARSWSKLDRHLLNTVAANLMSEAFVKYLPCTTSDHAPMSFVLKPPFSRYARKLKELKSVLKEWNLRVFGRTEDNIQRLERQIERLEACSAGDALAGGSTLDSHEAIHSGAVDFFSSFLSVRPRRDLSNLSLRVEKTILEEENNGLIQLPSIQEVKDAMFSILIDSSPGPDGFGSGFYRSCWDIVEVDVVEAVRDLFCGIPLPRFYSASYIVLIPKVQQPTGFDKFRSISLCLVVYKVFSKILVRRLSPILSKIVSPKQGAFLPGRSIYKNIALAQEIVHMINKQVRGGNVLIKVDMEKAYDSQKVSKEKSSIFFSKLIPAVVRQYSLRLTSFTECLFPVKYLGAPLVVGRLKHVVSSIPVHLFSVVLAPKALLGALNRLLSNFFWSFSDGKPKRKWVGWHKICTPVQEGGLGLRKLEEVQNALFMKFAWKFLSQQSLWSLFFQG</sequence>
<dbReference type="Gene3D" id="3.60.10.10">
    <property type="entry name" value="Endonuclease/exonuclease/phosphatase"/>
    <property type="match status" value="1"/>
</dbReference>
<name>A0A6P9EGM6_JUGRE</name>
<dbReference type="PANTHER" id="PTHR46890">
    <property type="entry name" value="NON-LTR RETROLELEMENT REVERSE TRANSCRIPTASE-LIKE PROTEIN-RELATED"/>
    <property type="match status" value="1"/>
</dbReference>
<evidence type="ECO:0000313" key="3">
    <source>
        <dbReference type="RefSeq" id="XP_035547430.1"/>
    </source>
</evidence>
<dbReference type="OrthoDB" id="1306055at2759"/>
<dbReference type="InterPro" id="IPR052343">
    <property type="entry name" value="Retrotransposon-Effector_Assoc"/>
</dbReference>
<dbReference type="Proteomes" id="UP000235220">
    <property type="component" value="Chromosome 7"/>
</dbReference>
<dbReference type="SUPFAM" id="SSF56219">
    <property type="entry name" value="DNase I-like"/>
    <property type="match status" value="1"/>
</dbReference>
<protein>
    <submittedName>
        <fullName evidence="3">Uncharacterized protein LOC118348944</fullName>
    </submittedName>
</protein>
<dbReference type="Pfam" id="PF00078">
    <property type="entry name" value="RVT_1"/>
    <property type="match status" value="1"/>
</dbReference>
<feature type="domain" description="Reverse transcriptase" evidence="1">
    <location>
        <begin position="301"/>
        <end position="399"/>
    </location>
</feature>
<reference evidence="3" key="1">
    <citation type="submission" date="2025-08" db="UniProtKB">
        <authorList>
            <consortium name="RefSeq"/>
        </authorList>
    </citation>
    <scope>IDENTIFICATION</scope>
    <source>
        <tissue evidence="3">Leaves</tissue>
    </source>
</reference>
<dbReference type="InterPro" id="IPR036691">
    <property type="entry name" value="Endo/exonu/phosph_ase_sf"/>
</dbReference>
<gene>
    <name evidence="3" type="primary">LOC118348944</name>
</gene>
<keyword evidence="2" id="KW-1185">Reference proteome</keyword>
<dbReference type="GeneID" id="118348944"/>
<dbReference type="InterPro" id="IPR000477">
    <property type="entry name" value="RT_dom"/>
</dbReference>
<dbReference type="PANTHER" id="PTHR46890:SF48">
    <property type="entry name" value="RNA-DIRECTED DNA POLYMERASE"/>
    <property type="match status" value="1"/>
</dbReference>
<evidence type="ECO:0000313" key="2">
    <source>
        <dbReference type="Proteomes" id="UP000235220"/>
    </source>
</evidence>
<dbReference type="AlphaFoldDB" id="A0A6P9EGM6"/>
<organism evidence="2 3">
    <name type="scientific">Juglans regia</name>
    <name type="common">English walnut</name>
    <dbReference type="NCBI Taxonomy" id="51240"/>
    <lineage>
        <taxon>Eukaryota</taxon>
        <taxon>Viridiplantae</taxon>
        <taxon>Streptophyta</taxon>
        <taxon>Embryophyta</taxon>
        <taxon>Tracheophyta</taxon>
        <taxon>Spermatophyta</taxon>
        <taxon>Magnoliopsida</taxon>
        <taxon>eudicotyledons</taxon>
        <taxon>Gunneridae</taxon>
        <taxon>Pentapetalae</taxon>
        <taxon>rosids</taxon>
        <taxon>fabids</taxon>
        <taxon>Fagales</taxon>
        <taxon>Juglandaceae</taxon>
        <taxon>Juglans</taxon>
    </lineage>
</organism>
<accession>A0A6P9EGM6</accession>